<proteinExistence type="predicted"/>
<evidence type="ECO:0000313" key="2">
    <source>
        <dbReference type="Proteomes" id="UP001319180"/>
    </source>
</evidence>
<dbReference type="EMBL" id="JAHESC010000055">
    <property type="protein sequence ID" value="MBT1690111.1"/>
    <property type="molecule type" value="Genomic_DNA"/>
</dbReference>
<name>A0AAP2GK62_9BACT</name>
<dbReference type="Proteomes" id="UP001319180">
    <property type="component" value="Unassembled WGS sequence"/>
</dbReference>
<protein>
    <submittedName>
        <fullName evidence="1">Uncharacterized protein</fullName>
    </submittedName>
</protein>
<accession>A0AAP2GK62</accession>
<dbReference type="Gene3D" id="2.60.40.1120">
    <property type="entry name" value="Carboxypeptidase-like, regulatory domain"/>
    <property type="match status" value="1"/>
</dbReference>
<gene>
    <name evidence="1" type="ORF">KK078_26335</name>
</gene>
<dbReference type="AlphaFoldDB" id="A0AAP2GK62"/>
<dbReference type="InterPro" id="IPR008969">
    <property type="entry name" value="CarboxyPept-like_regulatory"/>
</dbReference>
<reference evidence="1 2" key="1">
    <citation type="submission" date="2021-05" db="EMBL/GenBank/DDBJ databases">
        <title>A Polyphasic approach of four new species of the genus Ohtaekwangia: Ohtaekwangia histidinii sp. nov., Ohtaekwangia cretensis sp. nov., Ohtaekwangia indiensis sp. nov., Ohtaekwangia reichenbachii sp. nov. from diverse environment.</title>
        <authorList>
            <person name="Octaviana S."/>
        </authorList>
    </citation>
    <scope>NUCLEOTIDE SEQUENCE [LARGE SCALE GENOMIC DNA]</scope>
    <source>
        <strain evidence="1 2">PWU37</strain>
    </source>
</reference>
<organism evidence="1 2">
    <name type="scientific">Dawidia soli</name>
    <dbReference type="NCBI Taxonomy" id="2782352"/>
    <lineage>
        <taxon>Bacteria</taxon>
        <taxon>Pseudomonadati</taxon>
        <taxon>Bacteroidota</taxon>
        <taxon>Cytophagia</taxon>
        <taxon>Cytophagales</taxon>
        <taxon>Chryseotaleaceae</taxon>
        <taxon>Dawidia</taxon>
    </lineage>
</organism>
<keyword evidence="2" id="KW-1185">Reference proteome</keyword>
<dbReference type="RefSeq" id="WP_254093330.1">
    <property type="nucleotide sequence ID" value="NZ_JAHESC010000055.1"/>
</dbReference>
<sequence>MAVVFKGFSIEVLNFGYTVNVQDAFRNHVAGAKVVITDLGDFLEEGFTDKQGCYYGNAEEGITHSMVVSKDDFFTYTHRFRILPVSALTFPLKNFPVLVYNASNAPVSAAQVTIASPSHNNAGTTNASGLYEGTIHADRENTVSISKSGFTTYQQVISPYIKITCAQSNVVAVPVVILQ</sequence>
<dbReference type="SUPFAM" id="SSF49464">
    <property type="entry name" value="Carboxypeptidase regulatory domain-like"/>
    <property type="match status" value="1"/>
</dbReference>
<evidence type="ECO:0000313" key="1">
    <source>
        <dbReference type="EMBL" id="MBT1690111.1"/>
    </source>
</evidence>
<comment type="caution">
    <text evidence="1">The sequence shown here is derived from an EMBL/GenBank/DDBJ whole genome shotgun (WGS) entry which is preliminary data.</text>
</comment>